<dbReference type="EMBL" id="CP159218">
    <property type="protein sequence ID" value="XCG62675.1"/>
    <property type="molecule type" value="Genomic_DNA"/>
</dbReference>
<name>A0AAU8DMD4_9ACTN</name>
<dbReference type="PIRSF" id="PIRSF006305">
    <property type="entry name" value="Maf"/>
    <property type="match status" value="1"/>
</dbReference>
<dbReference type="SUPFAM" id="SSF52972">
    <property type="entry name" value="ITPase-like"/>
    <property type="match status" value="1"/>
</dbReference>
<dbReference type="GO" id="GO:0005737">
    <property type="term" value="C:cytoplasm"/>
    <property type="evidence" value="ECO:0007669"/>
    <property type="project" value="UniProtKB-SubCell"/>
</dbReference>
<comment type="subcellular location">
    <subcellularLocation>
        <location evidence="3">Cytoplasm</location>
    </subcellularLocation>
</comment>
<comment type="similarity">
    <text evidence="3">Belongs to the Maf family.</text>
</comment>
<dbReference type="EC" id="3.6.1.9" evidence="3"/>
<reference evidence="4" key="1">
    <citation type="submission" date="2024-05" db="EMBL/GenBank/DDBJ databases">
        <authorList>
            <person name="Cai S.Y."/>
            <person name="Jin L.M."/>
            <person name="Li H.R."/>
        </authorList>
    </citation>
    <scope>NUCLEOTIDE SEQUENCE</scope>
    <source>
        <strain evidence="4">A5-74</strain>
    </source>
</reference>
<protein>
    <recommendedName>
        <fullName evidence="3">Nucleoside triphosphate pyrophosphatase</fullName>
        <ecNumber evidence="3">3.6.1.9</ecNumber>
    </recommendedName>
    <alternativeName>
        <fullName evidence="3">Nucleotide pyrophosphatase</fullName>
        <shortName evidence="3">Nucleotide PPase</shortName>
    </alternativeName>
</protein>
<keyword evidence="2 3" id="KW-0378">Hydrolase</keyword>
<sequence>MTGPTVVLASQSPARLSVLRAAGIDPMVLVSGVDEDAVQRAHAGAPPETIVAELALAKAIAVLPEVAKLLPRRASGPKATDIIVIGCDSMLWCAGELVGKPKDPDDARRQWRQMSGGTSTLLTGHAVLRLSEGRVVAQQVATESTGIRFGSPDPAELETYLATGEPLQVAGSLTIDGYGGWFVDGVDGDPSSVIGISLPLTRRLLAGVGIRVTDLWRLPPSAAVPDTAVPSIEETS</sequence>
<keyword evidence="3" id="KW-0546">Nucleotide metabolism</keyword>
<dbReference type="NCBIfam" id="TIGR00172">
    <property type="entry name" value="maf"/>
    <property type="match status" value="1"/>
</dbReference>
<dbReference type="AlphaFoldDB" id="A0AAU8DMD4"/>
<dbReference type="Gene3D" id="3.90.950.10">
    <property type="match status" value="1"/>
</dbReference>
<organism evidence="4">
    <name type="scientific">Nakamurella sp. A5-74</name>
    <dbReference type="NCBI Taxonomy" id="3158264"/>
    <lineage>
        <taxon>Bacteria</taxon>
        <taxon>Bacillati</taxon>
        <taxon>Actinomycetota</taxon>
        <taxon>Actinomycetes</taxon>
        <taxon>Nakamurellales</taxon>
        <taxon>Nakamurellaceae</taxon>
        <taxon>Nakamurella</taxon>
    </lineage>
</organism>
<comment type="function">
    <text evidence="3">Nucleoside triphosphate pyrophosphatase. May have a dual role in cell division arrest and in preventing the incorporation of modified nucleotides into cellular nucleic acids.</text>
</comment>
<evidence type="ECO:0000256" key="2">
    <source>
        <dbReference type="ARBA" id="ARBA00022801"/>
    </source>
</evidence>
<evidence type="ECO:0000256" key="3">
    <source>
        <dbReference type="HAMAP-Rule" id="MF_00528"/>
    </source>
</evidence>
<keyword evidence="3" id="KW-0963">Cytoplasm</keyword>
<dbReference type="CDD" id="cd00555">
    <property type="entry name" value="Maf"/>
    <property type="match status" value="1"/>
</dbReference>
<comment type="caution">
    <text evidence="3">Lacks conserved residue(s) required for the propagation of feature annotation.</text>
</comment>
<dbReference type="PANTHER" id="PTHR43213:SF5">
    <property type="entry name" value="BIFUNCTIONAL DTTP_UTP PYROPHOSPHATASE_METHYLTRANSFERASE PROTEIN-RELATED"/>
    <property type="match status" value="1"/>
</dbReference>
<gene>
    <name evidence="4" type="ORF">ABLG96_15760</name>
</gene>
<comment type="catalytic activity">
    <reaction evidence="3">
        <text>a ribonucleoside 5'-triphosphate + H2O = a ribonucleoside 5'-phosphate + diphosphate + H(+)</text>
        <dbReference type="Rhea" id="RHEA:23996"/>
        <dbReference type="ChEBI" id="CHEBI:15377"/>
        <dbReference type="ChEBI" id="CHEBI:15378"/>
        <dbReference type="ChEBI" id="CHEBI:33019"/>
        <dbReference type="ChEBI" id="CHEBI:58043"/>
        <dbReference type="ChEBI" id="CHEBI:61557"/>
        <dbReference type="EC" id="3.6.1.9"/>
    </reaction>
</comment>
<dbReference type="Pfam" id="PF02545">
    <property type="entry name" value="Maf"/>
    <property type="match status" value="1"/>
</dbReference>
<evidence type="ECO:0000256" key="1">
    <source>
        <dbReference type="ARBA" id="ARBA00001968"/>
    </source>
</evidence>
<proteinExistence type="inferred from homology"/>
<evidence type="ECO:0000313" key="4">
    <source>
        <dbReference type="EMBL" id="XCG62675.1"/>
    </source>
</evidence>
<dbReference type="InterPro" id="IPR003697">
    <property type="entry name" value="Maf-like"/>
</dbReference>
<dbReference type="GO" id="GO:0009117">
    <property type="term" value="P:nucleotide metabolic process"/>
    <property type="evidence" value="ECO:0007669"/>
    <property type="project" value="UniProtKB-KW"/>
</dbReference>
<comment type="catalytic activity">
    <reaction evidence="3">
        <text>a 2'-deoxyribonucleoside 5'-triphosphate + H2O = a 2'-deoxyribonucleoside 5'-phosphate + diphosphate + H(+)</text>
        <dbReference type="Rhea" id="RHEA:44644"/>
        <dbReference type="ChEBI" id="CHEBI:15377"/>
        <dbReference type="ChEBI" id="CHEBI:15378"/>
        <dbReference type="ChEBI" id="CHEBI:33019"/>
        <dbReference type="ChEBI" id="CHEBI:61560"/>
        <dbReference type="ChEBI" id="CHEBI:65317"/>
        <dbReference type="EC" id="3.6.1.9"/>
    </reaction>
</comment>
<dbReference type="RefSeq" id="WP_353648290.1">
    <property type="nucleotide sequence ID" value="NZ_CP159218.1"/>
</dbReference>
<dbReference type="PANTHER" id="PTHR43213">
    <property type="entry name" value="BIFUNCTIONAL DTTP/UTP PYROPHOSPHATASE/METHYLTRANSFERASE PROTEIN-RELATED"/>
    <property type="match status" value="1"/>
</dbReference>
<dbReference type="InterPro" id="IPR029001">
    <property type="entry name" value="ITPase-like_fam"/>
</dbReference>
<dbReference type="GO" id="GO:0047429">
    <property type="term" value="F:nucleoside triphosphate diphosphatase activity"/>
    <property type="evidence" value="ECO:0007669"/>
    <property type="project" value="UniProtKB-EC"/>
</dbReference>
<accession>A0AAU8DMD4</accession>
<comment type="cofactor">
    <cofactor evidence="1 3">
        <name>a divalent metal cation</name>
        <dbReference type="ChEBI" id="CHEBI:60240"/>
    </cofactor>
</comment>
<dbReference type="HAMAP" id="MF_00528">
    <property type="entry name" value="Maf"/>
    <property type="match status" value="1"/>
</dbReference>
<feature type="active site" description="Proton acceptor" evidence="3">
    <location>
        <position position="88"/>
    </location>
</feature>